<dbReference type="InterPro" id="IPR033712">
    <property type="entry name" value="Pumilio_RNA-bd"/>
</dbReference>
<evidence type="ECO:0000256" key="4">
    <source>
        <dbReference type="PROSITE-ProRule" id="PRU00317"/>
    </source>
</evidence>
<name>A0A9D5CZF1_9LILI</name>
<gene>
    <name evidence="7" type="ORF">J5N97_010806</name>
</gene>
<dbReference type="OrthoDB" id="668540at2759"/>
<keyword evidence="8" id="KW-1185">Reference proteome</keyword>
<evidence type="ECO:0000313" key="8">
    <source>
        <dbReference type="Proteomes" id="UP001085076"/>
    </source>
</evidence>
<dbReference type="PROSITE" id="PS50303">
    <property type="entry name" value="PUM_HD"/>
    <property type="match status" value="1"/>
</dbReference>
<evidence type="ECO:0000256" key="2">
    <source>
        <dbReference type="ARBA" id="ARBA00022845"/>
    </source>
</evidence>
<evidence type="ECO:0000256" key="3">
    <source>
        <dbReference type="ARBA" id="ARBA00058490"/>
    </source>
</evidence>
<dbReference type="CDD" id="cd07920">
    <property type="entry name" value="Pumilio"/>
    <property type="match status" value="1"/>
</dbReference>
<evidence type="ECO:0000313" key="7">
    <source>
        <dbReference type="EMBL" id="KAJ0982551.1"/>
    </source>
</evidence>
<dbReference type="PANTHER" id="PTHR12537">
    <property type="entry name" value="RNA BINDING PROTEIN PUMILIO-RELATED"/>
    <property type="match status" value="1"/>
</dbReference>
<dbReference type="InterPro" id="IPR011989">
    <property type="entry name" value="ARM-like"/>
</dbReference>
<sequence length="807" mass="90799">MEGRGPTEQDYDEFEMLLGEIPNVTLSNPQFVEHGTTDLLRKLGTLSVEEEGRSSPSRKFSKSYNSPQASDHGGNTALNGNLSLAFDQQAQSNGNFSSKTPKMPAFEGFTSVKYDNTLVGRTFVLDKGHTLLNKLSSRVDHSAMPISLSPKTPVGTIEVPNCSITTMMDGVHVPCPESESYPALTRINGVNKFNARMDVQSDSEFLEKKRQEVLQHDFQEQQQSIAVNSRFMPLKNAENNAFQLLPGVPFPGMELTASAFQQQYYLDVHSTACLPSHNMAWQNIEGGGGHYNMHQQLFCPPYHQKSEFPNGTFSGIRSSTGSTNGPYIKLPDSHQIQNFNRNLYWNDNFPYKRHNEYKFPTMESGRYQGSPYVQRLTSANEKSFSAKDDKDHQIVDRKQVFPIKILTRSDGMDSLRTIQSNSNRINQSKLTADRDGDMHSDGHVEQPLAFSNECFQMDGLNCQGSLPNNHDLTISPKSSQLKFNSIDDVLGRIYSMAKDQIGCRFLQKKIAEGAPKDIERIFVEIIGHIVELMTDPFGNYLVQKLLEICNEDQRMCILNIVTRKPGELFRISCDMHGTRAVQKITETLQTADQYSMVVASLKPRVVALLKNINGNHVAQRCLQHFPAEYNEFLYVAAVSHCVELATDRQGCCVLQKCLYHSDGERKDRLMSEIISNSLFLSQDQYGNYVVQFILDQKISWATSMILDQLEGNYADLSMQKCSSNVVEKCLRLAGEEKCVRIVRELMNSPILLQILQDPFGNYVIQSALKECKGALHASFVEDIKPHIPALRNSPYGRKVLSSIGLKK</sequence>
<feature type="domain" description="PUM-HD" evidence="6">
    <location>
        <begin position="461"/>
        <end position="807"/>
    </location>
</feature>
<evidence type="ECO:0000256" key="1">
    <source>
        <dbReference type="ARBA" id="ARBA00022737"/>
    </source>
</evidence>
<feature type="repeat" description="Pumilio" evidence="4">
    <location>
        <begin position="708"/>
        <end position="743"/>
    </location>
</feature>
<dbReference type="PROSITE" id="PS50302">
    <property type="entry name" value="PUM"/>
    <property type="match status" value="6"/>
</dbReference>
<feature type="repeat" description="Pumilio" evidence="4">
    <location>
        <begin position="488"/>
        <end position="523"/>
    </location>
</feature>
<accession>A0A9D5CZF1</accession>
<dbReference type="Gene3D" id="1.25.10.10">
    <property type="entry name" value="Leucine-rich Repeat Variant"/>
    <property type="match status" value="1"/>
</dbReference>
<dbReference type="GO" id="GO:0003729">
    <property type="term" value="F:mRNA binding"/>
    <property type="evidence" value="ECO:0007669"/>
    <property type="project" value="TreeGrafter"/>
</dbReference>
<feature type="repeat" description="Pumilio" evidence="4">
    <location>
        <begin position="672"/>
        <end position="707"/>
    </location>
</feature>
<feature type="repeat" description="Pumilio" evidence="4">
    <location>
        <begin position="744"/>
        <end position="781"/>
    </location>
</feature>
<dbReference type="SUPFAM" id="SSF48371">
    <property type="entry name" value="ARM repeat"/>
    <property type="match status" value="1"/>
</dbReference>
<feature type="region of interest" description="Disordered" evidence="5">
    <location>
        <begin position="48"/>
        <end position="80"/>
    </location>
</feature>
<evidence type="ECO:0000259" key="6">
    <source>
        <dbReference type="PROSITE" id="PS50303"/>
    </source>
</evidence>
<dbReference type="SMART" id="SM00025">
    <property type="entry name" value="Pumilio"/>
    <property type="match status" value="8"/>
</dbReference>
<feature type="repeat" description="Pumilio" evidence="4">
    <location>
        <begin position="636"/>
        <end position="671"/>
    </location>
</feature>
<dbReference type="Pfam" id="PF00806">
    <property type="entry name" value="PUF"/>
    <property type="match status" value="8"/>
</dbReference>
<dbReference type="GO" id="GO:0005737">
    <property type="term" value="C:cytoplasm"/>
    <property type="evidence" value="ECO:0007669"/>
    <property type="project" value="TreeGrafter"/>
</dbReference>
<feature type="repeat" description="Pumilio" evidence="4">
    <location>
        <begin position="524"/>
        <end position="559"/>
    </location>
</feature>
<reference evidence="7" key="1">
    <citation type="submission" date="2021-03" db="EMBL/GenBank/DDBJ databases">
        <authorList>
            <person name="Li Z."/>
            <person name="Yang C."/>
        </authorList>
    </citation>
    <scope>NUCLEOTIDE SEQUENCE</scope>
    <source>
        <strain evidence="7">Dzin_1.0</strain>
        <tissue evidence="7">Leaf</tissue>
    </source>
</reference>
<dbReference type="EMBL" id="JAGGNH010000002">
    <property type="protein sequence ID" value="KAJ0982551.1"/>
    <property type="molecule type" value="Genomic_DNA"/>
</dbReference>
<organism evidence="7 8">
    <name type="scientific">Dioscorea zingiberensis</name>
    <dbReference type="NCBI Taxonomy" id="325984"/>
    <lineage>
        <taxon>Eukaryota</taxon>
        <taxon>Viridiplantae</taxon>
        <taxon>Streptophyta</taxon>
        <taxon>Embryophyta</taxon>
        <taxon>Tracheophyta</taxon>
        <taxon>Spermatophyta</taxon>
        <taxon>Magnoliopsida</taxon>
        <taxon>Liliopsida</taxon>
        <taxon>Dioscoreales</taxon>
        <taxon>Dioscoreaceae</taxon>
        <taxon>Dioscorea</taxon>
    </lineage>
</organism>
<protein>
    <recommendedName>
        <fullName evidence="6">PUM-HD domain-containing protein</fullName>
    </recommendedName>
</protein>
<proteinExistence type="predicted"/>
<comment type="function">
    <text evidence="3">Sequence-specific RNA-binding protein that regulates translation and mRNA stability by binding the 3'-UTR of target mRNAs.</text>
</comment>
<dbReference type="Proteomes" id="UP001085076">
    <property type="component" value="Miscellaneous, Linkage group lg02"/>
</dbReference>
<reference evidence="7" key="2">
    <citation type="journal article" date="2022" name="Hortic Res">
        <title>The genome of Dioscorea zingiberensis sheds light on the biosynthesis, origin and evolution of the medicinally important diosgenin saponins.</title>
        <authorList>
            <person name="Li Y."/>
            <person name="Tan C."/>
            <person name="Li Z."/>
            <person name="Guo J."/>
            <person name="Li S."/>
            <person name="Chen X."/>
            <person name="Wang C."/>
            <person name="Dai X."/>
            <person name="Yang H."/>
            <person name="Song W."/>
            <person name="Hou L."/>
            <person name="Xu J."/>
            <person name="Tong Z."/>
            <person name="Xu A."/>
            <person name="Yuan X."/>
            <person name="Wang W."/>
            <person name="Yang Q."/>
            <person name="Chen L."/>
            <person name="Sun Z."/>
            <person name="Wang K."/>
            <person name="Pan B."/>
            <person name="Chen J."/>
            <person name="Bao Y."/>
            <person name="Liu F."/>
            <person name="Qi X."/>
            <person name="Gang D.R."/>
            <person name="Wen J."/>
            <person name="Li J."/>
        </authorList>
    </citation>
    <scope>NUCLEOTIDE SEQUENCE</scope>
    <source>
        <strain evidence="7">Dzin_1.0</strain>
    </source>
</reference>
<comment type="caution">
    <text evidence="7">The sequence shown here is derived from an EMBL/GenBank/DDBJ whole genome shotgun (WGS) entry which is preliminary data.</text>
</comment>
<dbReference type="PANTHER" id="PTHR12537:SF147">
    <property type="entry name" value="PUMILIO HOMOLOG 12"/>
    <property type="match status" value="1"/>
</dbReference>
<dbReference type="GO" id="GO:0006417">
    <property type="term" value="P:regulation of translation"/>
    <property type="evidence" value="ECO:0007669"/>
    <property type="project" value="UniProtKB-KW"/>
</dbReference>
<dbReference type="InterPro" id="IPR033133">
    <property type="entry name" value="PUM-HD"/>
</dbReference>
<dbReference type="AlphaFoldDB" id="A0A9D5CZF1"/>
<dbReference type="InterPro" id="IPR001313">
    <property type="entry name" value="Pumilio_RNA-bd_rpt"/>
</dbReference>
<dbReference type="FunFam" id="1.25.10.10:FF:000237">
    <property type="entry name" value="Pumilio homolog 9"/>
    <property type="match status" value="1"/>
</dbReference>
<evidence type="ECO:0000256" key="5">
    <source>
        <dbReference type="SAM" id="MobiDB-lite"/>
    </source>
</evidence>
<keyword evidence="1" id="KW-0677">Repeat</keyword>
<dbReference type="InterPro" id="IPR016024">
    <property type="entry name" value="ARM-type_fold"/>
</dbReference>
<feature type="compositionally biased region" description="Polar residues" evidence="5">
    <location>
        <begin position="54"/>
        <end position="69"/>
    </location>
</feature>
<keyword evidence="2" id="KW-0810">Translation regulation</keyword>